<dbReference type="STRING" id="4846.A0A367KXS4"/>
<evidence type="ECO:0000313" key="5">
    <source>
        <dbReference type="EMBL" id="RCI06985.1"/>
    </source>
</evidence>
<dbReference type="PANTHER" id="PTHR24055">
    <property type="entry name" value="MITOGEN-ACTIVATED PROTEIN KINASE"/>
    <property type="match status" value="1"/>
</dbReference>
<dbReference type="GO" id="GO:0004674">
    <property type="term" value="F:protein serine/threonine kinase activity"/>
    <property type="evidence" value="ECO:0007669"/>
    <property type="project" value="UniProtKB-KW"/>
</dbReference>
<evidence type="ECO:0000256" key="2">
    <source>
        <dbReference type="ARBA" id="ARBA00022741"/>
    </source>
</evidence>
<keyword evidence="5" id="KW-0808">Transferase</keyword>
<dbReference type="OrthoDB" id="413582at2759"/>
<keyword evidence="3" id="KW-0067">ATP-binding</keyword>
<protein>
    <submittedName>
        <fullName evidence="5">Cyclin-Dependent Kinase 7</fullName>
    </submittedName>
</protein>
<dbReference type="Pfam" id="PF00069">
    <property type="entry name" value="Pkinase"/>
    <property type="match status" value="1"/>
</dbReference>
<keyword evidence="2" id="KW-0547">Nucleotide-binding</keyword>
<evidence type="ECO:0000256" key="3">
    <source>
        <dbReference type="ARBA" id="ARBA00022840"/>
    </source>
</evidence>
<keyword evidence="1" id="KW-0723">Serine/threonine-protein kinase</keyword>
<sequence>MLGTFARVEKRVIDNKCVAYKIYSRAHGSLVYQHFLRERDTLKQLNITNKDSYKHHIIELLDVQETNTHHVLIFPFYDTTLESFVHTKNKTLAHQFLDQISKALSYIHQQGIVHCDLSPQNILLGSGCMFLSDFGCAQRINTPHTTTDIGTRLYKAPEHLFGYRTYSSSTDLWSFGVIFLQLMIGYPIFAGESDIEQIARIVFRLGRPSLEVEQEAKFDSEQEQEEFKSIRKPLQAILDQENISKEDQNLALNLVNWSRSKRSIGDLC</sequence>
<accession>A0A367KXS4</accession>
<organism evidence="5 6">
    <name type="scientific">Rhizopus stolonifer</name>
    <name type="common">Rhizopus nigricans</name>
    <dbReference type="NCBI Taxonomy" id="4846"/>
    <lineage>
        <taxon>Eukaryota</taxon>
        <taxon>Fungi</taxon>
        <taxon>Fungi incertae sedis</taxon>
        <taxon>Mucoromycota</taxon>
        <taxon>Mucoromycotina</taxon>
        <taxon>Mucoromycetes</taxon>
        <taxon>Mucorales</taxon>
        <taxon>Mucorineae</taxon>
        <taxon>Rhizopodaceae</taxon>
        <taxon>Rhizopus</taxon>
    </lineage>
</organism>
<dbReference type="Proteomes" id="UP000253551">
    <property type="component" value="Unassembled WGS sequence"/>
</dbReference>
<dbReference type="EMBL" id="PJQM01000050">
    <property type="protein sequence ID" value="RCI06985.1"/>
    <property type="molecule type" value="Genomic_DNA"/>
</dbReference>
<dbReference type="AlphaFoldDB" id="A0A367KXS4"/>
<keyword evidence="5" id="KW-0418">Kinase</keyword>
<dbReference type="InterPro" id="IPR000719">
    <property type="entry name" value="Prot_kinase_dom"/>
</dbReference>
<reference evidence="5 6" key="1">
    <citation type="journal article" date="2018" name="G3 (Bethesda)">
        <title>Phylogenetic and Phylogenomic Definition of Rhizopus Species.</title>
        <authorList>
            <person name="Gryganskyi A.P."/>
            <person name="Golan J."/>
            <person name="Dolatabadi S."/>
            <person name="Mondo S."/>
            <person name="Robb S."/>
            <person name="Idnurm A."/>
            <person name="Muszewska A."/>
            <person name="Steczkiewicz K."/>
            <person name="Masonjones S."/>
            <person name="Liao H.L."/>
            <person name="Gajdeczka M.T."/>
            <person name="Anike F."/>
            <person name="Vuek A."/>
            <person name="Anishchenko I.M."/>
            <person name="Voigt K."/>
            <person name="de Hoog G.S."/>
            <person name="Smith M.E."/>
            <person name="Heitman J."/>
            <person name="Vilgalys R."/>
            <person name="Stajich J.E."/>
        </authorList>
    </citation>
    <scope>NUCLEOTIDE SEQUENCE [LARGE SCALE GENOMIC DNA]</scope>
    <source>
        <strain evidence="5 6">LSU 92-RS-03</strain>
    </source>
</reference>
<dbReference type="PROSITE" id="PS00109">
    <property type="entry name" value="PROTEIN_KINASE_TYR"/>
    <property type="match status" value="1"/>
</dbReference>
<dbReference type="GO" id="GO:0005524">
    <property type="term" value="F:ATP binding"/>
    <property type="evidence" value="ECO:0007669"/>
    <property type="project" value="UniProtKB-KW"/>
</dbReference>
<comment type="caution">
    <text evidence="5">The sequence shown here is derived from an EMBL/GenBank/DDBJ whole genome shotgun (WGS) entry which is preliminary data.</text>
</comment>
<dbReference type="PROSITE" id="PS50011">
    <property type="entry name" value="PROTEIN_KINASE_DOM"/>
    <property type="match status" value="1"/>
</dbReference>
<gene>
    <name evidence="5" type="primary">CDK7</name>
    <name evidence="5" type="ORF">CU098_013647</name>
</gene>
<dbReference type="InterPro" id="IPR011009">
    <property type="entry name" value="Kinase-like_dom_sf"/>
</dbReference>
<dbReference type="SUPFAM" id="SSF56112">
    <property type="entry name" value="Protein kinase-like (PK-like)"/>
    <property type="match status" value="1"/>
</dbReference>
<dbReference type="InterPro" id="IPR008266">
    <property type="entry name" value="Tyr_kinase_AS"/>
</dbReference>
<dbReference type="Gene3D" id="1.10.510.10">
    <property type="entry name" value="Transferase(Phosphotransferase) domain 1"/>
    <property type="match status" value="1"/>
</dbReference>
<dbReference type="InterPro" id="IPR050117">
    <property type="entry name" value="MAPK"/>
</dbReference>
<evidence type="ECO:0000259" key="4">
    <source>
        <dbReference type="PROSITE" id="PS50011"/>
    </source>
</evidence>
<evidence type="ECO:0000313" key="6">
    <source>
        <dbReference type="Proteomes" id="UP000253551"/>
    </source>
</evidence>
<feature type="domain" description="Protein kinase" evidence="4">
    <location>
        <begin position="1"/>
        <end position="268"/>
    </location>
</feature>
<name>A0A367KXS4_RHIST</name>
<keyword evidence="6" id="KW-1185">Reference proteome</keyword>
<evidence type="ECO:0000256" key="1">
    <source>
        <dbReference type="ARBA" id="ARBA00022527"/>
    </source>
</evidence>
<proteinExistence type="predicted"/>